<dbReference type="Gene3D" id="1.25.40.20">
    <property type="entry name" value="Ankyrin repeat-containing domain"/>
    <property type="match status" value="1"/>
</dbReference>
<evidence type="ECO:0000313" key="5">
    <source>
        <dbReference type="Proteomes" id="UP001530377"/>
    </source>
</evidence>
<evidence type="ECO:0000256" key="2">
    <source>
        <dbReference type="SAM" id="Coils"/>
    </source>
</evidence>
<feature type="repeat" description="ANK" evidence="1">
    <location>
        <begin position="217"/>
        <end position="245"/>
    </location>
</feature>
<feature type="compositionally biased region" description="Acidic residues" evidence="3">
    <location>
        <begin position="125"/>
        <end position="140"/>
    </location>
</feature>
<comment type="caution">
    <text evidence="4">The sequence shown here is derived from an EMBL/GenBank/DDBJ whole genome shotgun (WGS) entry which is preliminary data.</text>
</comment>
<feature type="coiled-coil region" evidence="2">
    <location>
        <begin position="602"/>
        <end position="655"/>
    </location>
</feature>
<feature type="region of interest" description="Disordered" evidence="3">
    <location>
        <begin position="742"/>
        <end position="761"/>
    </location>
</feature>
<reference evidence="4 5" key="1">
    <citation type="submission" date="2024-10" db="EMBL/GenBank/DDBJ databases">
        <title>Updated reference genomes for cyclostephanoid diatoms.</title>
        <authorList>
            <person name="Roberts W.R."/>
            <person name="Alverson A.J."/>
        </authorList>
    </citation>
    <scope>NUCLEOTIDE SEQUENCE [LARGE SCALE GENOMIC DNA]</scope>
    <source>
        <strain evidence="4 5">AJA228-03</strain>
    </source>
</reference>
<keyword evidence="1" id="KW-0040">ANK repeat</keyword>
<dbReference type="SMART" id="SM00248">
    <property type="entry name" value="ANK"/>
    <property type="match status" value="3"/>
</dbReference>
<proteinExistence type="predicted"/>
<evidence type="ECO:0000256" key="3">
    <source>
        <dbReference type="SAM" id="MobiDB-lite"/>
    </source>
</evidence>
<dbReference type="Pfam" id="PF00023">
    <property type="entry name" value="Ank"/>
    <property type="match status" value="1"/>
</dbReference>
<keyword evidence="5" id="KW-1185">Reference proteome</keyword>
<evidence type="ECO:0000313" key="4">
    <source>
        <dbReference type="EMBL" id="KAL3809998.1"/>
    </source>
</evidence>
<feature type="compositionally biased region" description="Basic and acidic residues" evidence="3">
    <location>
        <begin position="413"/>
        <end position="436"/>
    </location>
</feature>
<protein>
    <submittedName>
        <fullName evidence="4">Uncharacterized protein</fullName>
    </submittedName>
</protein>
<dbReference type="PROSITE" id="PS50088">
    <property type="entry name" value="ANK_REPEAT"/>
    <property type="match status" value="1"/>
</dbReference>
<dbReference type="AlphaFoldDB" id="A0ABD3RAZ8"/>
<feature type="compositionally biased region" description="Basic and acidic residues" evidence="3">
    <location>
        <begin position="288"/>
        <end position="298"/>
    </location>
</feature>
<accession>A0ABD3RAZ8</accession>
<evidence type="ECO:0000256" key="1">
    <source>
        <dbReference type="PROSITE-ProRule" id="PRU00023"/>
    </source>
</evidence>
<feature type="compositionally biased region" description="Basic and acidic residues" evidence="3">
    <location>
        <begin position="684"/>
        <end position="694"/>
    </location>
</feature>
<feature type="region of interest" description="Disordered" evidence="3">
    <location>
        <begin position="680"/>
        <end position="724"/>
    </location>
</feature>
<dbReference type="SUPFAM" id="SSF48403">
    <property type="entry name" value="Ankyrin repeat"/>
    <property type="match status" value="1"/>
</dbReference>
<keyword evidence="2" id="KW-0175">Coiled coil</keyword>
<dbReference type="InterPro" id="IPR036770">
    <property type="entry name" value="Ankyrin_rpt-contain_sf"/>
</dbReference>
<dbReference type="PROSITE" id="PS50297">
    <property type="entry name" value="ANK_REP_REGION"/>
    <property type="match status" value="1"/>
</dbReference>
<name>A0ABD3RAZ8_9STRA</name>
<dbReference type="InterPro" id="IPR002110">
    <property type="entry name" value="Ankyrin_rpt"/>
</dbReference>
<feature type="compositionally biased region" description="Polar residues" evidence="3">
    <location>
        <begin position="749"/>
        <end position="761"/>
    </location>
</feature>
<feature type="compositionally biased region" description="Basic and acidic residues" evidence="3">
    <location>
        <begin position="50"/>
        <end position="71"/>
    </location>
</feature>
<dbReference type="Proteomes" id="UP001530377">
    <property type="component" value="Unassembled WGS sequence"/>
</dbReference>
<feature type="region of interest" description="Disordered" evidence="3">
    <location>
        <begin position="50"/>
        <end position="140"/>
    </location>
</feature>
<organism evidence="4 5">
    <name type="scientific">Cyclostephanos tholiformis</name>
    <dbReference type="NCBI Taxonomy" id="382380"/>
    <lineage>
        <taxon>Eukaryota</taxon>
        <taxon>Sar</taxon>
        <taxon>Stramenopiles</taxon>
        <taxon>Ochrophyta</taxon>
        <taxon>Bacillariophyta</taxon>
        <taxon>Coscinodiscophyceae</taxon>
        <taxon>Thalassiosirophycidae</taxon>
        <taxon>Stephanodiscales</taxon>
        <taxon>Stephanodiscaceae</taxon>
        <taxon>Cyclostephanos</taxon>
    </lineage>
</organism>
<feature type="region of interest" description="Disordered" evidence="3">
    <location>
        <begin position="278"/>
        <end position="301"/>
    </location>
</feature>
<feature type="region of interest" description="Disordered" evidence="3">
    <location>
        <begin position="412"/>
        <end position="444"/>
    </location>
</feature>
<dbReference type="EMBL" id="JALLPB020000359">
    <property type="protein sequence ID" value="KAL3809998.1"/>
    <property type="molecule type" value="Genomic_DNA"/>
</dbReference>
<feature type="region of interest" description="Disordered" evidence="3">
    <location>
        <begin position="316"/>
        <end position="335"/>
    </location>
</feature>
<feature type="compositionally biased region" description="Acidic residues" evidence="3">
    <location>
        <begin position="278"/>
        <end position="287"/>
    </location>
</feature>
<gene>
    <name evidence="4" type="ORF">ACHAXA_006113</name>
</gene>
<sequence>MGGAGNEKKEEEEEEAMLMAEAIRRVQERIRSNGGKLYDALDPADRELVDSWKDGRGGGIKIDDVVDETMKGGEGGGEKDEEEKEEESRRIAESDVEITTEVVEGREDDADKIETSVQALSSHDVDDDDDDDDDDDEQPTVEEQRKLLSLAAEHDRVDVIQALLRDYDCDDDGSPSTCDSLLAGIGIGIGTGIGTSHHVDDGDNEPIPSTPIFVPPPLHVAVAHGSVNAASCLLRRGADPSLRPRVMSGGSGTGVEDRNYKKYEGMSAWELAFGSSADADDDDDFDDEKMGNDGDEARTAGGRGWFGFGSAAATVDPPVSLTERPTKTKRKRKKIKRPLNIQPSKLDGIRNAFIAEAMRAVGSDEVRRLAQLLNAGMDHETEVMPGKTLLGWAVDMDARRCCELLSSLQSSKRKVEEKMSTEDESRQNDSRTKNEIEEATSTTCQSPPYVEDARFSGLSLGDIRILVSENINLIPHLTACRDDLAKETSISRSILGAGGTLSSHSLLELVRALKDQRARAEDSCAAWQAAWEEREDEFDFFWEEVLDEGLREELGIILDGVQIEEMAPSSITVNALQKNQDDNPFDERRAVIESFIDVENCVNALRASIVNLTEKIATCNAEIERHGMSGALSLTRSLNNEVKEWEKKLRIAREGESVCRRKIDIIKGRIDSIDNSLLADEGDEKSSLGGDEKNTTISMRSLIVDDGGGVGGGGEGREERGTDDDEIIIEDFQLHAIVQRNQEQEGNGKSESSSPIEQQQHSVVQDMVTNRFNLSPLSINQDESRYIATDNYTDNISTVILDERTDDSMSATNDIIAEDAVDEKKLELNSRKEVDCGSPAIQDPKEKNDLNLTSTRNDAVLTKNNLPSIEPSHAIAQGMSTAIVVHPSYQKSRFLSSAIWEILKRLVGISRAPPMNRSNSKNDAEVGNRHIMIV</sequence>